<dbReference type="Gene3D" id="3.40.190.10">
    <property type="entry name" value="Periplasmic binding protein-like II"/>
    <property type="match status" value="2"/>
</dbReference>
<keyword evidence="4" id="KW-0808">Transferase</keyword>
<dbReference type="InterPro" id="IPR001320">
    <property type="entry name" value="Iontro_rcpt_C"/>
</dbReference>
<evidence type="ECO:0000256" key="7">
    <source>
        <dbReference type="ARBA" id="ARBA00022840"/>
    </source>
</evidence>
<dbReference type="SUPFAM" id="SSF53850">
    <property type="entry name" value="Periplasmic binding protein-like II"/>
    <property type="match status" value="1"/>
</dbReference>
<dbReference type="SMART" id="SM00388">
    <property type="entry name" value="HisKA"/>
    <property type="match status" value="1"/>
</dbReference>
<dbReference type="GO" id="GO:0016020">
    <property type="term" value="C:membrane"/>
    <property type="evidence" value="ECO:0007669"/>
    <property type="project" value="InterPro"/>
</dbReference>
<keyword evidence="9" id="KW-0472">Membrane</keyword>
<dbReference type="GO" id="GO:0005524">
    <property type="term" value="F:ATP binding"/>
    <property type="evidence" value="ECO:0007669"/>
    <property type="project" value="UniProtKB-KW"/>
</dbReference>
<protein>
    <recommendedName>
        <fullName evidence="2">histidine kinase</fullName>
        <ecNumber evidence="2">2.7.13.3</ecNumber>
    </recommendedName>
</protein>
<dbReference type="PANTHER" id="PTHR43065">
    <property type="entry name" value="SENSOR HISTIDINE KINASE"/>
    <property type="match status" value="1"/>
</dbReference>
<name>A0A5C0SCD6_CRATE</name>
<keyword evidence="3" id="KW-0597">Phosphoprotein</keyword>
<dbReference type="EC" id="2.7.13.3" evidence="2"/>
<sequence>MMRRNKEILCIISIVFMFIGYGNLYAEEKDVYKETIIVGGDNYFPPFEYVDKNGVYKGFNVDILRAIAIEMGIDLDIRPMPWYEAIMALNEREIDAIQGMKYSISRSYLYDFSDPYLVSSQSIFVRSDNSYIVNIEDLEKKKIAIQKNDIAKDVLKNIMDIQIIETENQQMALKKLIKGEVDAYIGNRLTGLYIIQKDGYTKDVKIVGEEINPLNYGIVVNKGNKVLLKMFNEGLMRIKKNGTYDKIYKKWFGEPINPPYAYIKRTLYFSIVVLFFSLFGIFIFYRWNYLLKKEVNKRTQQLKRESLFKEQIINSIFSGLITFNNQGIILSANEKAAYFLDMPIEAFVKKHFKDTVVKEYFYEEDFYEVLQTGKEKMNIEKNINVEGINKVFEYNIYPLVLHEDDVYGITLTFKDITNEKLMKERMIMKDKLESLGRLVAGIAHEIRNPLTSIKAYIELIPYKYDKKEFREKISEDVPKEIERLNSIISNLLEYAKPKVPNKEMVKVHDEILGIIVFFSNQIKKKNIKLICNMKEDLFIYVDKQQFKQIMINFLLNAIEAFEKTENPEICITAEKNGDFAVIIIKDNGCGIASENEKKIFEPFFTTKDNGTGLGLSISYQFIKENGGDITVSSHLETGTKINMILPLFKEKRSTANV</sequence>
<keyword evidence="6" id="KW-0418">Kinase</keyword>
<keyword evidence="7" id="KW-0067">ATP-binding</keyword>
<dbReference type="PRINTS" id="PR00344">
    <property type="entry name" value="BCTRLSENSOR"/>
</dbReference>
<dbReference type="CDD" id="cd00082">
    <property type="entry name" value="HisKA"/>
    <property type="match status" value="1"/>
</dbReference>
<organism evidence="11 12">
    <name type="scientific">Crassaminicella thermophila</name>
    <dbReference type="NCBI Taxonomy" id="2599308"/>
    <lineage>
        <taxon>Bacteria</taxon>
        <taxon>Bacillati</taxon>
        <taxon>Bacillota</taxon>
        <taxon>Clostridia</taxon>
        <taxon>Eubacteriales</taxon>
        <taxon>Clostridiaceae</taxon>
        <taxon>Crassaminicella</taxon>
    </lineage>
</organism>
<feature type="transmembrane region" description="Helical" evidence="9">
    <location>
        <begin position="267"/>
        <end position="287"/>
    </location>
</feature>
<evidence type="ECO:0000256" key="1">
    <source>
        <dbReference type="ARBA" id="ARBA00000085"/>
    </source>
</evidence>
<dbReference type="Gene3D" id="1.10.287.130">
    <property type="match status" value="1"/>
</dbReference>
<dbReference type="SMART" id="SM00079">
    <property type="entry name" value="PBPe"/>
    <property type="match status" value="1"/>
</dbReference>
<dbReference type="InterPro" id="IPR036890">
    <property type="entry name" value="HATPase_C_sf"/>
</dbReference>
<dbReference type="InterPro" id="IPR036097">
    <property type="entry name" value="HisK_dim/P_sf"/>
</dbReference>
<evidence type="ECO:0000256" key="9">
    <source>
        <dbReference type="SAM" id="Phobius"/>
    </source>
</evidence>
<dbReference type="KEGG" id="crs:FQB35_02750"/>
<keyword evidence="12" id="KW-1185">Reference proteome</keyword>
<dbReference type="InterPro" id="IPR004358">
    <property type="entry name" value="Sig_transdc_His_kin-like_C"/>
</dbReference>
<dbReference type="Pfam" id="PF00512">
    <property type="entry name" value="HisKA"/>
    <property type="match status" value="1"/>
</dbReference>
<dbReference type="SMART" id="SM00091">
    <property type="entry name" value="PAS"/>
    <property type="match status" value="1"/>
</dbReference>
<dbReference type="SMART" id="SM00387">
    <property type="entry name" value="HATPase_c"/>
    <property type="match status" value="1"/>
</dbReference>
<dbReference type="SUPFAM" id="SSF55874">
    <property type="entry name" value="ATPase domain of HSP90 chaperone/DNA topoisomerase II/histidine kinase"/>
    <property type="match status" value="1"/>
</dbReference>
<proteinExistence type="predicted"/>
<dbReference type="SMART" id="SM00062">
    <property type="entry name" value="PBPb"/>
    <property type="match status" value="1"/>
</dbReference>
<accession>A0A5C0SCD6</accession>
<keyword evidence="9" id="KW-0812">Transmembrane</keyword>
<reference evidence="11 12" key="1">
    <citation type="submission" date="2019-07" db="EMBL/GenBank/DDBJ databases">
        <title>Complete genome of Crassaminicella thermophila SY095.</title>
        <authorList>
            <person name="Li X."/>
        </authorList>
    </citation>
    <scope>NUCLEOTIDE SEQUENCE [LARGE SCALE GENOMIC DNA]</scope>
    <source>
        <strain evidence="11 12">SY095</strain>
    </source>
</reference>
<gene>
    <name evidence="11" type="ORF">FQB35_02750</name>
</gene>
<evidence type="ECO:0000256" key="6">
    <source>
        <dbReference type="ARBA" id="ARBA00022777"/>
    </source>
</evidence>
<evidence type="ECO:0000256" key="2">
    <source>
        <dbReference type="ARBA" id="ARBA00012438"/>
    </source>
</evidence>
<dbReference type="InterPro" id="IPR003594">
    <property type="entry name" value="HATPase_dom"/>
</dbReference>
<dbReference type="InterPro" id="IPR035965">
    <property type="entry name" value="PAS-like_dom_sf"/>
</dbReference>
<keyword evidence="9" id="KW-1133">Transmembrane helix</keyword>
<dbReference type="InterPro" id="IPR001638">
    <property type="entry name" value="Solute-binding_3/MltF_N"/>
</dbReference>
<evidence type="ECO:0000256" key="4">
    <source>
        <dbReference type="ARBA" id="ARBA00022679"/>
    </source>
</evidence>
<evidence type="ECO:0000256" key="3">
    <source>
        <dbReference type="ARBA" id="ARBA00022553"/>
    </source>
</evidence>
<evidence type="ECO:0000313" key="11">
    <source>
        <dbReference type="EMBL" id="QEK11376.1"/>
    </source>
</evidence>
<dbReference type="EMBL" id="CP042243">
    <property type="protein sequence ID" value="QEK11376.1"/>
    <property type="molecule type" value="Genomic_DNA"/>
</dbReference>
<evidence type="ECO:0000256" key="5">
    <source>
        <dbReference type="ARBA" id="ARBA00022741"/>
    </source>
</evidence>
<dbReference type="Pfam" id="PF02518">
    <property type="entry name" value="HATPase_c"/>
    <property type="match status" value="1"/>
</dbReference>
<dbReference type="OrthoDB" id="9784397at2"/>
<dbReference type="InterPro" id="IPR005467">
    <property type="entry name" value="His_kinase_dom"/>
</dbReference>
<dbReference type="SUPFAM" id="SSF55785">
    <property type="entry name" value="PYP-like sensor domain (PAS domain)"/>
    <property type="match status" value="1"/>
</dbReference>
<dbReference type="PROSITE" id="PS50109">
    <property type="entry name" value="HIS_KIN"/>
    <property type="match status" value="1"/>
</dbReference>
<dbReference type="Proteomes" id="UP000324646">
    <property type="component" value="Chromosome"/>
</dbReference>
<comment type="catalytic activity">
    <reaction evidence="1">
        <text>ATP + protein L-histidine = ADP + protein N-phospho-L-histidine.</text>
        <dbReference type="EC" id="2.7.13.3"/>
    </reaction>
</comment>
<evidence type="ECO:0000259" key="10">
    <source>
        <dbReference type="PROSITE" id="PS50109"/>
    </source>
</evidence>
<dbReference type="InterPro" id="IPR000014">
    <property type="entry name" value="PAS"/>
</dbReference>
<dbReference type="Gene3D" id="3.30.565.10">
    <property type="entry name" value="Histidine kinase-like ATPase, C-terminal domain"/>
    <property type="match status" value="1"/>
</dbReference>
<dbReference type="GO" id="GO:0015276">
    <property type="term" value="F:ligand-gated monoatomic ion channel activity"/>
    <property type="evidence" value="ECO:0007669"/>
    <property type="project" value="InterPro"/>
</dbReference>
<evidence type="ECO:0000313" key="12">
    <source>
        <dbReference type="Proteomes" id="UP000324646"/>
    </source>
</evidence>
<keyword evidence="8" id="KW-0902">Two-component regulatory system</keyword>
<feature type="domain" description="Histidine kinase" evidence="10">
    <location>
        <begin position="441"/>
        <end position="649"/>
    </location>
</feature>
<dbReference type="PANTHER" id="PTHR43065:SF10">
    <property type="entry name" value="PEROXIDE STRESS-ACTIVATED HISTIDINE KINASE MAK3"/>
    <property type="match status" value="1"/>
</dbReference>
<dbReference type="CDD" id="cd13704">
    <property type="entry name" value="PBP2_HisK"/>
    <property type="match status" value="1"/>
</dbReference>
<dbReference type="Gene3D" id="3.30.450.20">
    <property type="entry name" value="PAS domain"/>
    <property type="match status" value="1"/>
</dbReference>
<keyword evidence="5" id="KW-0547">Nucleotide-binding</keyword>
<dbReference type="InterPro" id="IPR003661">
    <property type="entry name" value="HisK_dim/P_dom"/>
</dbReference>
<dbReference type="Pfam" id="PF00497">
    <property type="entry name" value="SBP_bac_3"/>
    <property type="match status" value="1"/>
</dbReference>
<dbReference type="GO" id="GO:0000155">
    <property type="term" value="F:phosphorelay sensor kinase activity"/>
    <property type="evidence" value="ECO:0007669"/>
    <property type="project" value="InterPro"/>
</dbReference>
<dbReference type="AlphaFoldDB" id="A0A5C0SCD6"/>
<dbReference type="SUPFAM" id="SSF47384">
    <property type="entry name" value="Homodimeric domain of signal transducing histidine kinase"/>
    <property type="match status" value="1"/>
</dbReference>
<evidence type="ECO:0000256" key="8">
    <source>
        <dbReference type="ARBA" id="ARBA00023012"/>
    </source>
</evidence>